<dbReference type="EMBL" id="AP014959">
    <property type="protein sequence ID" value="BAS85239.1"/>
    <property type="molecule type" value="Genomic_DNA"/>
</dbReference>
<dbReference type="PaxDb" id="39947-A0A0P0W0B4"/>
<gene>
    <name evidence="2" type="ordered locus">Os03g0608066</name>
    <name evidence="2" type="ORF">OSNPB_030608066</name>
</gene>
<dbReference type="Proteomes" id="UP000059680">
    <property type="component" value="Chromosome 3"/>
</dbReference>
<dbReference type="InParanoid" id="A0A0P0W0B4"/>
<evidence type="ECO:0000313" key="3">
    <source>
        <dbReference type="Proteomes" id="UP000059680"/>
    </source>
</evidence>
<accession>A0A0P0W0B4</accession>
<organism evidence="2 3">
    <name type="scientific">Oryza sativa subsp. japonica</name>
    <name type="common">Rice</name>
    <dbReference type="NCBI Taxonomy" id="39947"/>
    <lineage>
        <taxon>Eukaryota</taxon>
        <taxon>Viridiplantae</taxon>
        <taxon>Streptophyta</taxon>
        <taxon>Embryophyta</taxon>
        <taxon>Tracheophyta</taxon>
        <taxon>Spermatophyta</taxon>
        <taxon>Magnoliopsida</taxon>
        <taxon>Liliopsida</taxon>
        <taxon>Poales</taxon>
        <taxon>Poaceae</taxon>
        <taxon>BOP clade</taxon>
        <taxon>Oryzoideae</taxon>
        <taxon>Oryzeae</taxon>
        <taxon>Oryzinae</taxon>
        <taxon>Oryza</taxon>
        <taxon>Oryza sativa</taxon>
    </lineage>
</organism>
<reference evidence="2 3" key="2">
    <citation type="journal article" date="2013" name="Plant Cell Physiol.">
        <title>Rice Annotation Project Database (RAP-DB): an integrative and interactive database for rice genomics.</title>
        <authorList>
            <person name="Sakai H."/>
            <person name="Lee S.S."/>
            <person name="Tanaka T."/>
            <person name="Numa H."/>
            <person name="Kim J."/>
            <person name="Kawahara Y."/>
            <person name="Wakimoto H."/>
            <person name="Yang C.C."/>
            <person name="Iwamoto M."/>
            <person name="Abe T."/>
            <person name="Yamada Y."/>
            <person name="Muto A."/>
            <person name="Inokuchi H."/>
            <person name="Ikemura T."/>
            <person name="Matsumoto T."/>
            <person name="Sasaki T."/>
            <person name="Itoh T."/>
        </authorList>
    </citation>
    <scope>NUCLEOTIDE SEQUENCE [LARGE SCALE GENOMIC DNA]</scope>
    <source>
        <strain evidence="3">cv. Nipponbare</strain>
    </source>
</reference>
<sequence>MWLEGAAKVGARGGHGSVGASSGRANIGRGAACLASPSQGEMIPPLCAAGDGVKERGRRRPSTRGRRCMQNTGDRAKSATRRLGTTMGLLEASSGERTTH</sequence>
<evidence type="ECO:0000313" key="2">
    <source>
        <dbReference type="EMBL" id="BAS85239.1"/>
    </source>
</evidence>
<evidence type="ECO:0000256" key="1">
    <source>
        <dbReference type="SAM" id="MobiDB-lite"/>
    </source>
</evidence>
<name>A0A0P0W0B4_ORYSJ</name>
<dbReference type="AlphaFoldDB" id="A0A0P0W0B4"/>
<keyword evidence="3" id="KW-1185">Reference proteome</keyword>
<reference evidence="2 3" key="3">
    <citation type="journal article" date="2013" name="Rice">
        <title>Improvement of the Oryza sativa Nipponbare reference genome using next generation sequence and optical map data.</title>
        <authorList>
            <person name="Kawahara Y."/>
            <person name="de la Bastide M."/>
            <person name="Hamilton J.P."/>
            <person name="Kanamori H."/>
            <person name="McCombie W.R."/>
            <person name="Ouyang S."/>
            <person name="Schwartz D.C."/>
            <person name="Tanaka T."/>
            <person name="Wu J."/>
            <person name="Zhou S."/>
            <person name="Childs K.L."/>
            <person name="Davidson R.M."/>
            <person name="Lin H."/>
            <person name="Quesada-Ocampo L."/>
            <person name="Vaillancourt B."/>
            <person name="Sakai H."/>
            <person name="Lee S.S."/>
            <person name="Kim J."/>
            <person name="Numa H."/>
            <person name="Itoh T."/>
            <person name="Buell C.R."/>
            <person name="Matsumoto T."/>
        </authorList>
    </citation>
    <scope>NUCLEOTIDE SEQUENCE [LARGE SCALE GENOMIC DNA]</scope>
    <source>
        <strain evidence="3">cv. Nipponbare</strain>
    </source>
</reference>
<feature type="region of interest" description="Disordered" evidence="1">
    <location>
        <begin position="44"/>
        <end position="100"/>
    </location>
</feature>
<protein>
    <submittedName>
        <fullName evidence="2">Os03g0608066 protein</fullName>
    </submittedName>
</protein>
<feature type="region of interest" description="Disordered" evidence="1">
    <location>
        <begin position="1"/>
        <end position="26"/>
    </location>
</feature>
<feature type="compositionally biased region" description="Basic residues" evidence="1">
    <location>
        <begin position="56"/>
        <end position="67"/>
    </location>
</feature>
<proteinExistence type="predicted"/>
<reference evidence="3" key="1">
    <citation type="journal article" date="2005" name="Nature">
        <title>The map-based sequence of the rice genome.</title>
        <authorList>
            <consortium name="International rice genome sequencing project (IRGSP)"/>
            <person name="Matsumoto T."/>
            <person name="Wu J."/>
            <person name="Kanamori H."/>
            <person name="Katayose Y."/>
            <person name="Fujisawa M."/>
            <person name="Namiki N."/>
            <person name="Mizuno H."/>
            <person name="Yamamoto K."/>
            <person name="Antonio B.A."/>
            <person name="Baba T."/>
            <person name="Sakata K."/>
            <person name="Nagamura Y."/>
            <person name="Aoki H."/>
            <person name="Arikawa K."/>
            <person name="Arita K."/>
            <person name="Bito T."/>
            <person name="Chiden Y."/>
            <person name="Fujitsuka N."/>
            <person name="Fukunaka R."/>
            <person name="Hamada M."/>
            <person name="Harada C."/>
            <person name="Hayashi A."/>
            <person name="Hijishita S."/>
            <person name="Honda M."/>
            <person name="Hosokawa S."/>
            <person name="Ichikawa Y."/>
            <person name="Idonuma A."/>
            <person name="Iijima M."/>
            <person name="Ikeda M."/>
            <person name="Ikeno M."/>
            <person name="Ito K."/>
            <person name="Ito S."/>
            <person name="Ito T."/>
            <person name="Ito Y."/>
            <person name="Ito Y."/>
            <person name="Iwabuchi A."/>
            <person name="Kamiya K."/>
            <person name="Karasawa W."/>
            <person name="Kurita K."/>
            <person name="Katagiri S."/>
            <person name="Kikuta A."/>
            <person name="Kobayashi H."/>
            <person name="Kobayashi N."/>
            <person name="Machita K."/>
            <person name="Maehara T."/>
            <person name="Masukawa M."/>
            <person name="Mizubayashi T."/>
            <person name="Mukai Y."/>
            <person name="Nagasaki H."/>
            <person name="Nagata Y."/>
            <person name="Naito S."/>
            <person name="Nakashima M."/>
            <person name="Nakama Y."/>
            <person name="Nakamichi Y."/>
            <person name="Nakamura M."/>
            <person name="Meguro A."/>
            <person name="Negishi M."/>
            <person name="Ohta I."/>
            <person name="Ohta T."/>
            <person name="Okamoto M."/>
            <person name="Ono N."/>
            <person name="Saji S."/>
            <person name="Sakaguchi M."/>
            <person name="Sakai K."/>
            <person name="Shibata M."/>
            <person name="Shimokawa T."/>
            <person name="Song J."/>
            <person name="Takazaki Y."/>
            <person name="Terasawa K."/>
            <person name="Tsugane M."/>
            <person name="Tsuji K."/>
            <person name="Ueda S."/>
            <person name="Waki K."/>
            <person name="Yamagata H."/>
            <person name="Yamamoto M."/>
            <person name="Yamamoto S."/>
            <person name="Yamane H."/>
            <person name="Yoshiki S."/>
            <person name="Yoshihara R."/>
            <person name="Yukawa K."/>
            <person name="Zhong H."/>
            <person name="Yano M."/>
            <person name="Yuan Q."/>
            <person name="Ouyang S."/>
            <person name="Liu J."/>
            <person name="Jones K.M."/>
            <person name="Gansberger K."/>
            <person name="Moffat K."/>
            <person name="Hill J."/>
            <person name="Bera J."/>
            <person name="Fadrosh D."/>
            <person name="Jin S."/>
            <person name="Johri S."/>
            <person name="Kim M."/>
            <person name="Overton L."/>
            <person name="Reardon M."/>
            <person name="Tsitrin T."/>
            <person name="Vuong H."/>
            <person name="Weaver B."/>
            <person name="Ciecko A."/>
            <person name="Tallon L."/>
            <person name="Jackson J."/>
            <person name="Pai G."/>
            <person name="Aken S.V."/>
            <person name="Utterback T."/>
            <person name="Reidmuller S."/>
            <person name="Feldblyum T."/>
            <person name="Hsiao J."/>
            <person name="Zismann V."/>
            <person name="Iobst S."/>
            <person name="de Vazeille A.R."/>
            <person name="Buell C.R."/>
            <person name="Ying K."/>
            <person name="Li Y."/>
            <person name="Lu T."/>
            <person name="Huang Y."/>
            <person name="Zhao Q."/>
            <person name="Feng Q."/>
            <person name="Zhang L."/>
            <person name="Zhu J."/>
            <person name="Weng Q."/>
            <person name="Mu J."/>
            <person name="Lu Y."/>
            <person name="Fan D."/>
            <person name="Liu Y."/>
            <person name="Guan J."/>
            <person name="Zhang Y."/>
            <person name="Yu S."/>
            <person name="Liu X."/>
            <person name="Zhang Y."/>
            <person name="Hong G."/>
            <person name="Han B."/>
            <person name="Choisne N."/>
            <person name="Demange N."/>
            <person name="Orjeda G."/>
            <person name="Samain S."/>
            <person name="Cattolico L."/>
            <person name="Pelletier E."/>
            <person name="Couloux A."/>
            <person name="Segurens B."/>
            <person name="Wincker P."/>
            <person name="D'Hont A."/>
            <person name="Scarpelli C."/>
            <person name="Weissenbach J."/>
            <person name="Salanoubat M."/>
            <person name="Quetier F."/>
            <person name="Yu Y."/>
            <person name="Kim H.R."/>
            <person name="Rambo T."/>
            <person name="Currie J."/>
            <person name="Collura K."/>
            <person name="Luo M."/>
            <person name="Yang T."/>
            <person name="Ammiraju J.S.S."/>
            <person name="Engler F."/>
            <person name="Soderlund C."/>
            <person name="Wing R.A."/>
            <person name="Palmer L.E."/>
            <person name="de la Bastide M."/>
            <person name="Spiegel L."/>
            <person name="Nascimento L."/>
            <person name="Zutavern T."/>
            <person name="O'Shaughnessy A."/>
            <person name="Dike S."/>
            <person name="Dedhia N."/>
            <person name="Preston R."/>
            <person name="Balija V."/>
            <person name="McCombie W.R."/>
            <person name="Chow T."/>
            <person name="Chen H."/>
            <person name="Chung M."/>
            <person name="Chen C."/>
            <person name="Shaw J."/>
            <person name="Wu H."/>
            <person name="Hsiao K."/>
            <person name="Chao Y."/>
            <person name="Chu M."/>
            <person name="Cheng C."/>
            <person name="Hour A."/>
            <person name="Lee P."/>
            <person name="Lin S."/>
            <person name="Lin Y."/>
            <person name="Liou J."/>
            <person name="Liu S."/>
            <person name="Hsing Y."/>
            <person name="Raghuvanshi S."/>
            <person name="Mohanty A."/>
            <person name="Bharti A.K."/>
            <person name="Gaur A."/>
            <person name="Gupta V."/>
            <person name="Kumar D."/>
            <person name="Ravi V."/>
            <person name="Vij S."/>
            <person name="Kapur A."/>
            <person name="Khurana P."/>
            <person name="Khurana P."/>
            <person name="Khurana J.P."/>
            <person name="Tyagi A.K."/>
            <person name="Gaikwad K."/>
            <person name="Singh A."/>
            <person name="Dalal V."/>
            <person name="Srivastava S."/>
            <person name="Dixit A."/>
            <person name="Pal A.K."/>
            <person name="Ghazi I.A."/>
            <person name="Yadav M."/>
            <person name="Pandit A."/>
            <person name="Bhargava A."/>
            <person name="Sureshbabu K."/>
            <person name="Batra K."/>
            <person name="Sharma T.R."/>
            <person name="Mohapatra T."/>
            <person name="Singh N.K."/>
            <person name="Messing J."/>
            <person name="Nelson A.B."/>
            <person name="Fuks G."/>
            <person name="Kavchok S."/>
            <person name="Keizer G."/>
            <person name="Linton E."/>
            <person name="Llaca V."/>
            <person name="Song R."/>
            <person name="Tanyolac B."/>
            <person name="Young S."/>
            <person name="Ho-Il K."/>
            <person name="Hahn J.H."/>
            <person name="Sangsakoo G."/>
            <person name="Vanavichit A."/>
            <person name="de Mattos Luiz.A.T."/>
            <person name="Zimmer P.D."/>
            <person name="Malone G."/>
            <person name="Dellagostin O."/>
            <person name="de Oliveira A.C."/>
            <person name="Bevan M."/>
            <person name="Bancroft I."/>
            <person name="Minx P."/>
            <person name="Cordum H."/>
            <person name="Wilson R."/>
            <person name="Cheng Z."/>
            <person name="Jin W."/>
            <person name="Jiang J."/>
            <person name="Leong S.A."/>
            <person name="Iwama H."/>
            <person name="Gojobori T."/>
            <person name="Itoh T."/>
            <person name="Niimura Y."/>
            <person name="Fujii Y."/>
            <person name="Habara T."/>
            <person name="Sakai H."/>
            <person name="Sato Y."/>
            <person name="Wilson G."/>
            <person name="Kumar K."/>
            <person name="McCouch S."/>
            <person name="Juretic N."/>
            <person name="Hoen D."/>
            <person name="Wright S."/>
            <person name="Bruskiewich R."/>
            <person name="Bureau T."/>
            <person name="Miyao A."/>
            <person name="Hirochika H."/>
            <person name="Nishikawa T."/>
            <person name="Kadowaki K."/>
            <person name="Sugiura M."/>
            <person name="Burr B."/>
            <person name="Sasaki T."/>
        </authorList>
    </citation>
    <scope>NUCLEOTIDE SEQUENCE [LARGE SCALE GENOMIC DNA]</scope>
    <source>
        <strain evidence="3">cv. Nipponbare</strain>
    </source>
</reference>